<evidence type="ECO:0000313" key="14">
    <source>
        <dbReference type="Proteomes" id="UP000180252"/>
    </source>
</evidence>
<name>A0A1S1J1J3_9FLAO</name>
<dbReference type="SUPFAM" id="SSF49464">
    <property type="entry name" value="Carboxypeptidase regulatory domain-like"/>
    <property type="match status" value="1"/>
</dbReference>
<dbReference type="InterPro" id="IPR000531">
    <property type="entry name" value="Beta-barrel_TonB"/>
</dbReference>
<gene>
    <name evidence="13" type="ORF">B0A71_19910</name>
    <name evidence="12" type="ORF">BHE19_17885</name>
</gene>
<evidence type="ECO:0000256" key="2">
    <source>
        <dbReference type="ARBA" id="ARBA00022448"/>
    </source>
</evidence>
<dbReference type="NCBIfam" id="TIGR04056">
    <property type="entry name" value="OMP_RagA_SusC"/>
    <property type="match status" value="1"/>
</dbReference>
<dbReference type="InterPro" id="IPR036942">
    <property type="entry name" value="Beta-barrel_TonB_sf"/>
</dbReference>
<evidence type="ECO:0000313" key="15">
    <source>
        <dbReference type="Proteomes" id="UP000198319"/>
    </source>
</evidence>
<dbReference type="GO" id="GO:0009279">
    <property type="term" value="C:cell outer membrane"/>
    <property type="evidence" value="ECO:0007669"/>
    <property type="project" value="UniProtKB-SubCell"/>
</dbReference>
<evidence type="ECO:0000256" key="8">
    <source>
        <dbReference type="PROSITE-ProRule" id="PRU01360"/>
    </source>
</evidence>
<dbReference type="EMBL" id="MIKE01000027">
    <property type="protein sequence ID" value="OHT43648.1"/>
    <property type="molecule type" value="Genomic_DNA"/>
</dbReference>
<keyword evidence="6 8" id="KW-0472">Membrane</keyword>
<comment type="similarity">
    <text evidence="8 9">Belongs to the TonB-dependent receptor family.</text>
</comment>
<keyword evidence="2 8" id="KW-0813">Transport</keyword>
<dbReference type="Pfam" id="PF13715">
    <property type="entry name" value="CarbopepD_reg_2"/>
    <property type="match status" value="1"/>
</dbReference>
<dbReference type="Pfam" id="PF07715">
    <property type="entry name" value="Plug"/>
    <property type="match status" value="1"/>
</dbReference>
<evidence type="ECO:0000256" key="7">
    <source>
        <dbReference type="ARBA" id="ARBA00023237"/>
    </source>
</evidence>
<evidence type="ECO:0000259" key="10">
    <source>
        <dbReference type="Pfam" id="PF00593"/>
    </source>
</evidence>
<dbReference type="InterPro" id="IPR008969">
    <property type="entry name" value="CarboxyPept-like_regulatory"/>
</dbReference>
<keyword evidence="3 8" id="KW-1134">Transmembrane beta strand</keyword>
<evidence type="ECO:0000256" key="6">
    <source>
        <dbReference type="ARBA" id="ARBA00023136"/>
    </source>
</evidence>
<evidence type="ECO:0000256" key="4">
    <source>
        <dbReference type="ARBA" id="ARBA00022692"/>
    </source>
</evidence>
<reference evidence="12" key="2">
    <citation type="submission" date="2016-09" db="EMBL/GenBank/DDBJ databases">
        <authorList>
            <person name="Capua I."/>
            <person name="De Benedictis P."/>
            <person name="Joannis T."/>
            <person name="Lombin L.H."/>
            <person name="Cattoli G."/>
        </authorList>
    </citation>
    <scope>NUCLEOTIDE SEQUENCE [LARGE SCALE GENOMIC DNA]</scope>
    <source>
        <strain evidence="12">MSU</strain>
    </source>
</reference>
<feature type="domain" description="TonB-dependent receptor plug" evidence="11">
    <location>
        <begin position="137"/>
        <end position="260"/>
    </location>
</feature>
<evidence type="ECO:0000313" key="13">
    <source>
        <dbReference type="EMBL" id="OXB15878.1"/>
    </source>
</evidence>
<keyword evidence="5 9" id="KW-0798">TonB box</keyword>
<evidence type="ECO:0000259" key="11">
    <source>
        <dbReference type="Pfam" id="PF07715"/>
    </source>
</evidence>
<reference evidence="14" key="1">
    <citation type="submission" date="2016-09" db="EMBL/GenBank/DDBJ databases">
        <authorList>
            <person name="Chen S."/>
            <person name="Walker E."/>
        </authorList>
    </citation>
    <scope>NUCLEOTIDE SEQUENCE [LARGE SCALE GENOMIC DNA]</scope>
    <source>
        <strain evidence="14">MSU</strain>
    </source>
</reference>
<evidence type="ECO:0000256" key="3">
    <source>
        <dbReference type="ARBA" id="ARBA00022452"/>
    </source>
</evidence>
<dbReference type="Gene3D" id="2.40.170.20">
    <property type="entry name" value="TonB-dependent receptor, beta-barrel domain"/>
    <property type="match status" value="1"/>
</dbReference>
<evidence type="ECO:0000256" key="1">
    <source>
        <dbReference type="ARBA" id="ARBA00004571"/>
    </source>
</evidence>
<comment type="caution">
    <text evidence="12">The sequence shown here is derived from an EMBL/GenBank/DDBJ whole genome shotgun (WGS) entry which is preliminary data.</text>
</comment>
<dbReference type="Pfam" id="PF00593">
    <property type="entry name" value="TonB_dep_Rec_b-barrel"/>
    <property type="match status" value="1"/>
</dbReference>
<dbReference type="NCBIfam" id="TIGR04057">
    <property type="entry name" value="SusC_RagA_signa"/>
    <property type="match status" value="1"/>
</dbReference>
<dbReference type="InterPro" id="IPR023996">
    <property type="entry name" value="TonB-dep_OMP_SusC/RagA"/>
</dbReference>
<dbReference type="InterPro" id="IPR012910">
    <property type="entry name" value="Plug_dom"/>
</dbReference>
<dbReference type="SUPFAM" id="SSF56935">
    <property type="entry name" value="Porins"/>
    <property type="match status" value="1"/>
</dbReference>
<reference evidence="13 15" key="3">
    <citation type="submission" date="2016-11" db="EMBL/GenBank/DDBJ databases">
        <title>Whole genomes of Flavobacteriaceae.</title>
        <authorList>
            <person name="Stine C."/>
            <person name="Li C."/>
            <person name="Tadesse D."/>
        </authorList>
    </citation>
    <scope>NUCLEOTIDE SEQUENCE [LARGE SCALE GENOMIC DNA]</scope>
    <source>
        <strain evidence="13 15">ATCC BAA-2541</strain>
    </source>
</reference>
<dbReference type="InterPro" id="IPR023997">
    <property type="entry name" value="TonB-dep_OMP_SusC/RagA_CS"/>
</dbReference>
<protein>
    <submittedName>
        <fullName evidence="12">SusC/RagA family protein</fullName>
    </submittedName>
</protein>
<dbReference type="Proteomes" id="UP000180252">
    <property type="component" value="Unassembled WGS sequence"/>
</dbReference>
<evidence type="ECO:0000256" key="9">
    <source>
        <dbReference type="RuleBase" id="RU003357"/>
    </source>
</evidence>
<dbReference type="Gene3D" id="2.60.40.1120">
    <property type="entry name" value="Carboxypeptidase-like, regulatory domain"/>
    <property type="match status" value="1"/>
</dbReference>
<dbReference type="EMBL" id="MUHG01000031">
    <property type="protein sequence ID" value="OXB15878.1"/>
    <property type="molecule type" value="Genomic_DNA"/>
</dbReference>
<dbReference type="Gene3D" id="2.170.130.10">
    <property type="entry name" value="TonB-dependent receptor, plug domain"/>
    <property type="match status" value="1"/>
</dbReference>
<comment type="subcellular location">
    <subcellularLocation>
        <location evidence="1 8">Cell outer membrane</location>
        <topology evidence="1 8">Multi-pass membrane protein</topology>
    </subcellularLocation>
</comment>
<dbReference type="Proteomes" id="UP000198319">
    <property type="component" value="Unassembled WGS sequence"/>
</dbReference>
<keyword evidence="15" id="KW-1185">Reference proteome</keyword>
<dbReference type="AlphaFoldDB" id="A0A1S1J1J3"/>
<keyword evidence="7 8" id="KW-0998">Cell outer membrane</keyword>
<proteinExistence type="inferred from homology"/>
<dbReference type="InterPro" id="IPR039426">
    <property type="entry name" value="TonB-dep_rcpt-like"/>
</dbReference>
<accession>A0A1S1J1J3</accession>
<organism evidence="12 14">
    <name type="scientific">Flavobacterium tructae</name>
    <dbReference type="NCBI Taxonomy" id="1114873"/>
    <lineage>
        <taxon>Bacteria</taxon>
        <taxon>Pseudomonadati</taxon>
        <taxon>Bacteroidota</taxon>
        <taxon>Flavobacteriia</taxon>
        <taxon>Flavobacteriales</taxon>
        <taxon>Flavobacteriaceae</taxon>
        <taxon>Flavobacterium</taxon>
    </lineage>
</organism>
<feature type="domain" description="TonB-dependent receptor-like beta-barrel" evidence="10">
    <location>
        <begin position="421"/>
        <end position="975"/>
    </location>
</feature>
<sequence>MNYFSFYKDGKALYCLIFIGMMLSFPSVSAKILKRSYQTFPQKHSIQGTVTDGSAPLPGVTIAVKSKPLINTITDYNGHYTITAAPNDTLVVSFIGFKKTIVPVQNRTKIDIRLQYDTTTLQEVKVNAGYYSVTESERTGSIAKITSKDIEKQPVSNVLATMQGRMAGVDIIQDSGTPGTGFQIKIRGMNSLREDGNQPLYIIDGVPYSSDLIGYSNTNSGVPTSTGPLNSINPNDIESIEVLKDADATSIYGSRGANGVVLITTKKGKAGKTSITLNASTGAGWITAMVPLMNTSEYLEMRRQAFANDGIASYPAAAYDINGTWDQNRYTNWQKELLGGTSAITNLQASIAGGSDLTQFLLSGTYRTETTVLPGDFGYDKGAVHFNMNHSNEDKKFKLSFSAGYTFQNNLQPGTDLTRIARTLAPNAPALYDSEGNLNFENNTFRNPLAQLRGINTGKINDLVANAVLSYSIMPHLEIKANLGFTDLKNSEQRLLPSTMNNPALNIGSSRSSIYTNLTSRQSWIMEPQIRWFRDFKDSSIDILIGGTAQQQSTARLYQSGKGFASNSQITDLSAAVTKSILTNDEILYKYQAFFGRVNYNFKEKYILNLTARRDGSSRFGPGRQFATFGAAGAAWLFSKEDFIKDDSFLSFGKLRASYGTTGSDQIGDYQFMDTYTTSGNAYNGIVGMDPTRLFNPNFSWEINRKFEIALETGFFHDRLFFTAAGYRNRSSNQLVGIPLPATTGFSSVSANLDAVVENSGLEFTLRTINFNNPNFKWSTNFNITVARNRLISFPGLEGSTYSSRYVIGRPTTIAKTYQFNGVNPSTGIYEFEDVNKDGIISIEDRQTIVDLTPQYYGGLQNTVQYKRLKLDFLFQFVKQQNYDYSSYVPGGSFINQPQDMVHSWKNQGDITTYQINTSGQNSAAVNAYYNYSDSNAGIVDASYIRLKNISLIYDLPLKAAQGVQCRLSLQGQNLLTFTPYKNGDPEFRFSGYLPPLQIFTAGIQMTF</sequence>
<evidence type="ECO:0000313" key="12">
    <source>
        <dbReference type="EMBL" id="OHT43648.1"/>
    </source>
</evidence>
<dbReference type="STRING" id="1278819.BHE19_17885"/>
<dbReference type="RefSeq" id="WP_070908594.1">
    <property type="nucleotide sequence ID" value="NZ_MIKE01000027.1"/>
</dbReference>
<dbReference type="OrthoDB" id="9768177at2"/>
<dbReference type="InterPro" id="IPR037066">
    <property type="entry name" value="Plug_dom_sf"/>
</dbReference>
<evidence type="ECO:0000256" key="5">
    <source>
        <dbReference type="ARBA" id="ARBA00023077"/>
    </source>
</evidence>
<keyword evidence="4 8" id="KW-0812">Transmembrane</keyword>
<dbReference type="PROSITE" id="PS52016">
    <property type="entry name" value="TONB_DEPENDENT_REC_3"/>
    <property type="match status" value="1"/>
</dbReference>